<dbReference type="Proteomes" id="UP000828390">
    <property type="component" value="Unassembled WGS sequence"/>
</dbReference>
<protein>
    <submittedName>
        <fullName evidence="1">Uncharacterized protein</fullName>
    </submittedName>
</protein>
<dbReference type="AlphaFoldDB" id="A0A9D4D2R8"/>
<sequence length="92" mass="10723">MKGPLKRSKNRWHVYDIEGRDNTRTLETTTANQMPRGLASQRHYKIHACFIIVLKWIPRTHKIPTSVVTKCPCEEADQTTEHNDQNARTTNH</sequence>
<evidence type="ECO:0000313" key="1">
    <source>
        <dbReference type="EMBL" id="KAH3736263.1"/>
    </source>
</evidence>
<evidence type="ECO:0000313" key="2">
    <source>
        <dbReference type="Proteomes" id="UP000828390"/>
    </source>
</evidence>
<reference evidence="1" key="1">
    <citation type="journal article" date="2019" name="bioRxiv">
        <title>The Genome of the Zebra Mussel, Dreissena polymorpha: A Resource for Invasive Species Research.</title>
        <authorList>
            <person name="McCartney M.A."/>
            <person name="Auch B."/>
            <person name="Kono T."/>
            <person name="Mallez S."/>
            <person name="Zhang Y."/>
            <person name="Obille A."/>
            <person name="Becker A."/>
            <person name="Abrahante J.E."/>
            <person name="Garbe J."/>
            <person name="Badalamenti J.P."/>
            <person name="Herman A."/>
            <person name="Mangelson H."/>
            <person name="Liachko I."/>
            <person name="Sullivan S."/>
            <person name="Sone E.D."/>
            <person name="Koren S."/>
            <person name="Silverstein K.A.T."/>
            <person name="Beckman K.B."/>
            <person name="Gohl D.M."/>
        </authorList>
    </citation>
    <scope>NUCLEOTIDE SEQUENCE</scope>
    <source>
        <strain evidence="1">Duluth1</strain>
        <tissue evidence="1">Whole animal</tissue>
    </source>
</reference>
<reference evidence="1" key="2">
    <citation type="submission" date="2020-11" db="EMBL/GenBank/DDBJ databases">
        <authorList>
            <person name="McCartney M.A."/>
            <person name="Auch B."/>
            <person name="Kono T."/>
            <person name="Mallez S."/>
            <person name="Becker A."/>
            <person name="Gohl D.M."/>
            <person name="Silverstein K.A.T."/>
            <person name="Koren S."/>
            <person name="Bechman K.B."/>
            <person name="Herman A."/>
            <person name="Abrahante J.E."/>
            <person name="Garbe J."/>
        </authorList>
    </citation>
    <scope>NUCLEOTIDE SEQUENCE</scope>
    <source>
        <strain evidence="1">Duluth1</strain>
        <tissue evidence="1">Whole animal</tissue>
    </source>
</reference>
<organism evidence="1 2">
    <name type="scientific">Dreissena polymorpha</name>
    <name type="common">Zebra mussel</name>
    <name type="synonym">Mytilus polymorpha</name>
    <dbReference type="NCBI Taxonomy" id="45954"/>
    <lineage>
        <taxon>Eukaryota</taxon>
        <taxon>Metazoa</taxon>
        <taxon>Spiralia</taxon>
        <taxon>Lophotrochozoa</taxon>
        <taxon>Mollusca</taxon>
        <taxon>Bivalvia</taxon>
        <taxon>Autobranchia</taxon>
        <taxon>Heteroconchia</taxon>
        <taxon>Euheterodonta</taxon>
        <taxon>Imparidentia</taxon>
        <taxon>Neoheterodontei</taxon>
        <taxon>Myida</taxon>
        <taxon>Dreissenoidea</taxon>
        <taxon>Dreissenidae</taxon>
        <taxon>Dreissena</taxon>
    </lineage>
</organism>
<gene>
    <name evidence="1" type="ORF">DPMN_042826</name>
</gene>
<proteinExistence type="predicted"/>
<accession>A0A9D4D2R8</accession>
<keyword evidence="2" id="KW-1185">Reference proteome</keyword>
<name>A0A9D4D2R8_DREPO</name>
<dbReference type="EMBL" id="JAIWYP010000011">
    <property type="protein sequence ID" value="KAH3736263.1"/>
    <property type="molecule type" value="Genomic_DNA"/>
</dbReference>
<comment type="caution">
    <text evidence="1">The sequence shown here is derived from an EMBL/GenBank/DDBJ whole genome shotgun (WGS) entry which is preliminary data.</text>
</comment>